<feature type="compositionally biased region" description="Low complexity" evidence="2">
    <location>
        <begin position="421"/>
        <end position="430"/>
    </location>
</feature>
<evidence type="ECO:0000259" key="4">
    <source>
        <dbReference type="PROSITE" id="PS51208"/>
    </source>
</evidence>
<name>A0AAU8E876_9PSED</name>
<dbReference type="PANTHER" id="PTHR35037:SF7">
    <property type="entry name" value="AUTOTRANSPORTER"/>
    <property type="match status" value="1"/>
</dbReference>
<sequence>MFDSSVRFSRVSVSSALLLLGLVPVNTFADSCDTFNCLTSSQSNLLVNDGSSIDVGTGGTIIDSTVSNGTINLWDAGQSLATTISGDGWLQIRDTAAAYDTVMENGQMVVLDSATAFSTTVNGGYLDVAHNATVSGTRLNGGSMFVYMNALAKGTSVDSSQMNVYQDADAELTTVNRGGVLSVFDRASISETVVNEGGLLQSVAGTVLQNTIVNRYGVMVLGDQAEASDTTINAGGLLQLKGDAILGFTSHVDGQVRFADPAINGFHTLTIKGPLSGNGQFLMNTDLASLQSDLLNVLGPISGSHTLVVADSGNEPGRAQQKLMLVDGNGGAGNFTLYGQTVDAGAYRYQLQKQGEDWYLANLADVDPVDPVDPISPINPVDPVDPVDPDKPTDPITPIDPPAKPVSPADPADPIPPSMPAQPTRQPQAQTLSKGANVAVASHIASAALIGAQMNATIGHFDVLRTGKDKGGLWTRGYGSQQRLDSGASRAFQQQINGVEIGADKALSVLDGTLYVGGLIGRGKGRQDFGEASEGTIDSTSVGGYASFQDPGGLYVDGVLKYSHLDNEINITSNLGHKVKAHYTNHALSADVQVGKHIDLGQGWFVEPQAGLQLARISDGRYTASNGLSVEQDAMNSVQSRVGGLLGRDLEWAGGITVKPYAKATWITEHAGDSHVKVNGVKLDSRLPGSRGEIGGGVMMTAAEKHNLFIEGGYTKGSDIEQPWAVTVGYRYSW</sequence>
<dbReference type="SUPFAM" id="SSF103515">
    <property type="entry name" value="Autotransporter"/>
    <property type="match status" value="1"/>
</dbReference>
<dbReference type="AlphaFoldDB" id="A0AAU8E876"/>
<dbReference type="PRINTS" id="PR01484">
    <property type="entry name" value="PRTACTNFAMLY"/>
</dbReference>
<evidence type="ECO:0000256" key="2">
    <source>
        <dbReference type="SAM" id="MobiDB-lite"/>
    </source>
</evidence>
<dbReference type="InterPro" id="IPR036709">
    <property type="entry name" value="Autotransporte_beta_dom_sf"/>
</dbReference>
<dbReference type="InterPro" id="IPR004899">
    <property type="entry name" value="Pertactin_central"/>
</dbReference>
<accession>A0AAU8E876</accession>
<dbReference type="InterPro" id="IPR003991">
    <property type="entry name" value="Pertactin_virulence_factor"/>
</dbReference>
<dbReference type="Gene3D" id="2.160.20.20">
    <property type="match status" value="1"/>
</dbReference>
<feature type="chain" id="PRO_5043997831" evidence="3">
    <location>
        <begin position="30"/>
        <end position="734"/>
    </location>
</feature>
<protein>
    <submittedName>
        <fullName evidence="5">Autotransporter outer membrane beta-barrel domain-containing protein</fullName>
    </submittedName>
</protein>
<dbReference type="InterPro" id="IPR030930">
    <property type="entry name" value="AIDA"/>
</dbReference>
<dbReference type="Pfam" id="PF03212">
    <property type="entry name" value="Pertactin"/>
    <property type="match status" value="1"/>
</dbReference>
<dbReference type="InterPro" id="IPR051551">
    <property type="entry name" value="Autotransporter_adhesion"/>
</dbReference>
<organism evidence="5">
    <name type="scientific">Pseudomonas sp. MYb327</name>
    <dbReference type="NCBI Taxonomy" id="2745230"/>
    <lineage>
        <taxon>Bacteria</taxon>
        <taxon>Pseudomonadati</taxon>
        <taxon>Pseudomonadota</taxon>
        <taxon>Gammaproteobacteria</taxon>
        <taxon>Pseudomonadales</taxon>
        <taxon>Pseudomonadaceae</taxon>
        <taxon>Pseudomonas</taxon>
    </lineage>
</organism>
<evidence type="ECO:0000256" key="1">
    <source>
        <dbReference type="ARBA" id="ARBA00022729"/>
    </source>
</evidence>
<feature type="region of interest" description="Disordered" evidence="2">
    <location>
        <begin position="371"/>
        <end position="430"/>
    </location>
</feature>
<dbReference type="InterPro" id="IPR012332">
    <property type="entry name" value="Autotransporter_pectin_lyase_C"/>
</dbReference>
<evidence type="ECO:0000313" key="5">
    <source>
        <dbReference type="EMBL" id="XCG75468.1"/>
    </source>
</evidence>
<dbReference type="PROSITE" id="PS51208">
    <property type="entry name" value="AUTOTRANSPORTER"/>
    <property type="match status" value="1"/>
</dbReference>
<dbReference type="InterPro" id="IPR011050">
    <property type="entry name" value="Pectin_lyase_fold/virulence"/>
</dbReference>
<reference evidence="5" key="1">
    <citation type="submission" date="2024-06" db="EMBL/GenBank/DDBJ databases">
        <title>The Caenorhabditis elegans bacterial microbiome influences microsporidia infection through nutrient limitation and inhibiting parasite invasion.</title>
        <authorList>
            <person name="Tamim El Jarkass H."/>
            <person name="Castelblanco S."/>
            <person name="Kaur M."/>
            <person name="Wan Y.C."/>
            <person name="Ellis A.E."/>
            <person name="Sheldon R.D."/>
            <person name="Lien E.C."/>
            <person name="Burton N.O."/>
            <person name="Wright G.D."/>
            <person name="Reinke A.W."/>
        </authorList>
    </citation>
    <scope>NUCLEOTIDE SEQUENCE</scope>
    <source>
        <strain evidence="5">MYb327</strain>
    </source>
</reference>
<dbReference type="Pfam" id="PF03797">
    <property type="entry name" value="Autotransporter"/>
    <property type="match status" value="1"/>
</dbReference>
<dbReference type="EMBL" id="CP159258">
    <property type="protein sequence ID" value="XCG75468.1"/>
    <property type="molecule type" value="Genomic_DNA"/>
</dbReference>
<dbReference type="InterPro" id="IPR006315">
    <property type="entry name" value="OM_autotransptr_brl_dom"/>
</dbReference>
<dbReference type="InterPro" id="IPR005546">
    <property type="entry name" value="Autotransporte_beta"/>
</dbReference>
<feature type="domain" description="Autotransporter" evidence="4">
    <location>
        <begin position="466"/>
        <end position="734"/>
    </location>
</feature>
<dbReference type="Gene3D" id="2.40.128.130">
    <property type="entry name" value="Autotransporter beta-domain"/>
    <property type="match status" value="1"/>
</dbReference>
<gene>
    <name evidence="5" type="ORF">ABVN21_05125</name>
</gene>
<dbReference type="CDD" id="cd01343">
    <property type="entry name" value="PL1_Passenger_AT"/>
    <property type="match status" value="1"/>
</dbReference>
<feature type="compositionally biased region" description="Low complexity" evidence="2">
    <location>
        <begin position="372"/>
        <end position="384"/>
    </location>
</feature>
<evidence type="ECO:0000256" key="3">
    <source>
        <dbReference type="SAM" id="SignalP"/>
    </source>
</evidence>
<feature type="signal peptide" evidence="3">
    <location>
        <begin position="1"/>
        <end position="29"/>
    </location>
</feature>
<dbReference type="NCBIfam" id="TIGR04415">
    <property type="entry name" value="O_hepto_targRPT"/>
    <property type="match status" value="1"/>
</dbReference>
<keyword evidence="1 3" id="KW-0732">Signal</keyword>
<dbReference type="SUPFAM" id="SSF51126">
    <property type="entry name" value="Pectin lyase-like"/>
    <property type="match status" value="1"/>
</dbReference>
<dbReference type="SMART" id="SM00869">
    <property type="entry name" value="Autotransporter"/>
    <property type="match status" value="1"/>
</dbReference>
<feature type="compositionally biased region" description="Pro residues" evidence="2">
    <location>
        <begin position="411"/>
        <end position="420"/>
    </location>
</feature>
<dbReference type="GO" id="GO:0019867">
    <property type="term" value="C:outer membrane"/>
    <property type="evidence" value="ECO:0007669"/>
    <property type="project" value="InterPro"/>
</dbReference>
<dbReference type="RefSeq" id="WP_339552938.1">
    <property type="nucleotide sequence ID" value="NZ_CP159258.1"/>
</dbReference>
<dbReference type="NCBIfam" id="TIGR01414">
    <property type="entry name" value="autotrans_barl"/>
    <property type="match status" value="1"/>
</dbReference>
<dbReference type="PANTHER" id="PTHR35037">
    <property type="entry name" value="C-TERMINAL REGION OF AIDA-LIKE PROTEIN"/>
    <property type="match status" value="1"/>
</dbReference>
<proteinExistence type="predicted"/>